<dbReference type="Proteomes" id="UP001054252">
    <property type="component" value="Unassembled WGS sequence"/>
</dbReference>
<evidence type="ECO:0000313" key="2">
    <source>
        <dbReference type="Proteomes" id="UP001054252"/>
    </source>
</evidence>
<gene>
    <name evidence="1" type="ORF">SLEP1_g47084</name>
</gene>
<dbReference type="AlphaFoldDB" id="A0AAV5LQ69"/>
<evidence type="ECO:0000313" key="1">
    <source>
        <dbReference type="EMBL" id="GKV39284.1"/>
    </source>
</evidence>
<reference evidence="1 2" key="1">
    <citation type="journal article" date="2021" name="Commun. Biol.">
        <title>The genome of Shorea leprosula (Dipterocarpaceae) highlights the ecological relevance of drought in aseasonal tropical rainforests.</title>
        <authorList>
            <person name="Ng K.K.S."/>
            <person name="Kobayashi M.J."/>
            <person name="Fawcett J.A."/>
            <person name="Hatakeyama M."/>
            <person name="Paape T."/>
            <person name="Ng C.H."/>
            <person name="Ang C.C."/>
            <person name="Tnah L.H."/>
            <person name="Lee C.T."/>
            <person name="Nishiyama T."/>
            <person name="Sese J."/>
            <person name="O'Brien M.J."/>
            <person name="Copetti D."/>
            <person name="Mohd Noor M.I."/>
            <person name="Ong R.C."/>
            <person name="Putra M."/>
            <person name="Sireger I.Z."/>
            <person name="Indrioko S."/>
            <person name="Kosugi Y."/>
            <person name="Izuno A."/>
            <person name="Isagi Y."/>
            <person name="Lee S.L."/>
            <person name="Shimizu K.K."/>
        </authorList>
    </citation>
    <scope>NUCLEOTIDE SEQUENCE [LARGE SCALE GENOMIC DNA]</scope>
    <source>
        <strain evidence="1">214</strain>
    </source>
</reference>
<protein>
    <submittedName>
        <fullName evidence="1">Uncharacterized protein</fullName>
    </submittedName>
</protein>
<sequence length="33" mass="3937">MAARKNREKGILMRCEIESLAREFYLYCDLSLI</sequence>
<keyword evidence="2" id="KW-1185">Reference proteome</keyword>
<comment type="caution">
    <text evidence="1">The sequence shown here is derived from an EMBL/GenBank/DDBJ whole genome shotgun (WGS) entry which is preliminary data.</text>
</comment>
<organism evidence="1 2">
    <name type="scientific">Rubroshorea leprosula</name>
    <dbReference type="NCBI Taxonomy" id="152421"/>
    <lineage>
        <taxon>Eukaryota</taxon>
        <taxon>Viridiplantae</taxon>
        <taxon>Streptophyta</taxon>
        <taxon>Embryophyta</taxon>
        <taxon>Tracheophyta</taxon>
        <taxon>Spermatophyta</taxon>
        <taxon>Magnoliopsida</taxon>
        <taxon>eudicotyledons</taxon>
        <taxon>Gunneridae</taxon>
        <taxon>Pentapetalae</taxon>
        <taxon>rosids</taxon>
        <taxon>malvids</taxon>
        <taxon>Malvales</taxon>
        <taxon>Dipterocarpaceae</taxon>
        <taxon>Rubroshorea</taxon>
    </lineage>
</organism>
<proteinExistence type="predicted"/>
<name>A0AAV5LQ69_9ROSI</name>
<accession>A0AAV5LQ69</accession>
<dbReference type="EMBL" id="BPVZ01000133">
    <property type="protein sequence ID" value="GKV39284.1"/>
    <property type="molecule type" value="Genomic_DNA"/>
</dbReference>